<dbReference type="Gene3D" id="3.40.630.30">
    <property type="match status" value="1"/>
</dbReference>
<gene>
    <name evidence="2" type="ORF">SAMN02745215_04617</name>
</gene>
<proteinExistence type="predicted"/>
<dbReference type="Proteomes" id="UP000184010">
    <property type="component" value="Unassembled WGS sequence"/>
</dbReference>
<keyword evidence="2" id="KW-0808">Transferase</keyword>
<accession>A0A1M7UTN3</accession>
<dbReference type="InterPro" id="IPR000182">
    <property type="entry name" value="GNAT_dom"/>
</dbReference>
<reference evidence="3" key="1">
    <citation type="submission" date="2016-12" db="EMBL/GenBank/DDBJ databases">
        <authorList>
            <person name="Varghese N."/>
            <person name="Submissions S."/>
        </authorList>
    </citation>
    <scope>NUCLEOTIDE SEQUENCE [LARGE SCALE GENOMIC DNA]</scope>
    <source>
        <strain evidence="3">DSM 11544</strain>
    </source>
</reference>
<sequence>MGKIKITGIINNKKYATVVDNWLICYQNKCGVGIHRPLLECSNYPGIFALAEEILVGGLTLNIHNDWIFLHCGFVLPEYRGMGIYKEMLLSLADLAGAEGLSGIFTSTYSFEAPALYERLGFIKGSVMPDCPKGNTSIDYYKLIQ</sequence>
<evidence type="ECO:0000313" key="2">
    <source>
        <dbReference type="EMBL" id="SHN86401.1"/>
    </source>
</evidence>
<dbReference type="SUPFAM" id="SSF55729">
    <property type="entry name" value="Acyl-CoA N-acyltransferases (Nat)"/>
    <property type="match status" value="1"/>
</dbReference>
<protein>
    <submittedName>
        <fullName evidence="2">Acetyltransferase (GNAT) family protein</fullName>
    </submittedName>
</protein>
<feature type="domain" description="N-acetyltransferase" evidence="1">
    <location>
        <begin position="4"/>
        <end position="145"/>
    </location>
</feature>
<dbReference type="PROSITE" id="PS51186">
    <property type="entry name" value="GNAT"/>
    <property type="match status" value="1"/>
</dbReference>
<keyword evidence="3" id="KW-1185">Reference proteome</keyword>
<dbReference type="AlphaFoldDB" id="A0A1M7UTN3"/>
<organism evidence="2 3">
    <name type="scientific">Desulfitobacterium chlororespirans DSM 11544</name>
    <dbReference type="NCBI Taxonomy" id="1121395"/>
    <lineage>
        <taxon>Bacteria</taxon>
        <taxon>Bacillati</taxon>
        <taxon>Bacillota</taxon>
        <taxon>Clostridia</taxon>
        <taxon>Eubacteriales</taxon>
        <taxon>Desulfitobacteriaceae</taxon>
        <taxon>Desulfitobacterium</taxon>
    </lineage>
</organism>
<dbReference type="STRING" id="1121395.SAMN02745215_04617"/>
<evidence type="ECO:0000313" key="3">
    <source>
        <dbReference type="Proteomes" id="UP000184010"/>
    </source>
</evidence>
<dbReference type="CDD" id="cd04301">
    <property type="entry name" value="NAT_SF"/>
    <property type="match status" value="1"/>
</dbReference>
<dbReference type="InterPro" id="IPR016181">
    <property type="entry name" value="Acyl_CoA_acyltransferase"/>
</dbReference>
<dbReference type="EMBL" id="FRDN01000017">
    <property type="protein sequence ID" value="SHN86401.1"/>
    <property type="molecule type" value="Genomic_DNA"/>
</dbReference>
<evidence type="ECO:0000259" key="1">
    <source>
        <dbReference type="PROSITE" id="PS51186"/>
    </source>
</evidence>
<dbReference type="GO" id="GO:0016747">
    <property type="term" value="F:acyltransferase activity, transferring groups other than amino-acyl groups"/>
    <property type="evidence" value="ECO:0007669"/>
    <property type="project" value="InterPro"/>
</dbReference>
<dbReference type="Pfam" id="PF00583">
    <property type="entry name" value="Acetyltransf_1"/>
    <property type="match status" value="1"/>
</dbReference>
<name>A0A1M7UTN3_9FIRM</name>
<dbReference type="RefSeq" id="WP_018213666.1">
    <property type="nucleotide sequence ID" value="NZ_FRDN01000017.1"/>
</dbReference>